<dbReference type="AlphaFoldDB" id="A0A160U0X2"/>
<proteinExistence type="inferred from homology"/>
<organism evidence="4">
    <name type="scientific">hydrothermal vent metagenome</name>
    <dbReference type="NCBI Taxonomy" id="652676"/>
    <lineage>
        <taxon>unclassified sequences</taxon>
        <taxon>metagenomes</taxon>
        <taxon>ecological metagenomes</taxon>
    </lineage>
</organism>
<evidence type="ECO:0000259" key="3">
    <source>
        <dbReference type="Pfam" id="PF17782"/>
    </source>
</evidence>
<dbReference type="NCBIfam" id="TIGR00732">
    <property type="entry name" value="dprA"/>
    <property type="match status" value="1"/>
</dbReference>
<dbReference type="Gene3D" id="1.10.10.10">
    <property type="entry name" value="Winged helix-like DNA-binding domain superfamily/Winged helix DNA-binding domain"/>
    <property type="match status" value="1"/>
</dbReference>
<comment type="similarity">
    <text evidence="1">Belongs to the DprA/Smf family.</text>
</comment>
<dbReference type="Pfam" id="PF02481">
    <property type="entry name" value="DNA_processg_A"/>
    <property type="match status" value="1"/>
</dbReference>
<dbReference type="InterPro" id="IPR036388">
    <property type="entry name" value="WH-like_DNA-bd_sf"/>
</dbReference>
<dbReference type="InterPro" id="IPR003488">
    <property type="entry name" value="DprA"/>
</dbReference>
<dbReference type="SUPFAM" id="SSF102405">
    <property type="entry name" value="MCP/YpsA-like"/>
    <property type="match status" value="1"/>
</dbReference>
<dbReference type="InterPro" id="IPR057666">
    <property type="entry name" value="DrpA_SLOG"/>
</dbReference>
<feature type="domain" description="Smf/DprA SLOG" evidence="2">
    <location>
        <begin position="272"/>
        <end position="478"/>
    </location>
</feature>
<dbReference type="GO" id="GO:0009294">
    <property type="term" value="P:DNA-mediated transformation"/>
    <property type="evidence" value="ECO:0007669"/>
    <property type="project" value="InterPro"/>
</dbReference>
<feature type="domain" description="DprA winged helix" evidence="3">
    <location>
        <begin position="503"/>
        <end position="553"/>
    </location>
</feature>
<dbReference type="PANTHER" id="PTHR43022">
    <property type="entry name" value="PROTEIN SMF"/>
    <property type="match status" value="1"/>
</dbReference>
<evidence type="ECO:0000256" key="1">
    <source>
        <dbReference type="ARBA" id="ARBA00006525"/>
    </source>
</evidence>
<evidence type="ECO:0000259" key="2">
    <source>
        <dbReference type="Pfam" id="PF02481"/>
    </source>
</evidence>
<dbReference type="Gene3D" id="3.40.50.450">
    <property type="match status" value="1"/>
</dbReference>
<dbReference type="PANTHER" id="PTHR43022:SF1">
    <property type="entry name" value="PROTEIN SMF"/>
    <property type="match status" value="1"/>
</dbReference>
<dbReference type="Pfam" id="PF21102">
    <property type="entry name" value="DprA_N"/>
    <property type="match status" value="1"/>
</dbReference>
<accession>A0A160U0X2</accession>
<reference evidence="4" key="1">
    <citation type="submission" date="2015-10" db="EMBL/GenBank/DDBJ databases">
        <authorList>
            <person name="Gilbert D.G."/>
        </authorList>
    </citation>
    <scope>NUCLEOTIDE SEQUENCE</scope>
</reference>
<gene>
    <name evidence="4" type="ORF">MGWOODY_Hyp1860</name>
</gene>
<dbReference type="Pfam" id="PF17782">
    <property type="entry name" value="WHD_DprA"/>
    <property type="match status" value="1"/>
</dbReference>
<dbReference type="EMBL" id="CZQD01000048">
    <property type="protein sequence ID" value="CUS57780.1"/>
    <property type="molecule type" value="Genomic_DNA"/>
</dbReference>
<dbReference type="InterPro" id="IPR041614">
    <property type="entry name" value="DprA_WH"/>
</dbReference>
<name>A0A160U0X2_9ZZZZ</name>
<sequence length="559" mass="60718">MRLSRRFDPVWLAHHPRCRSWRYPIHWLRQYRSNKRVAYGPQRPRACDAASRSEGRPTGASIWNACQQGSRLRGRRIRLCRPLLPHMARIQGWGGRDLCGTAAIRVPARFLYRRTGLARPVCNYPHFFSRRVDRCDIGAARRMAAGRTEHVHHWRARAVVALRVLDSPRQSKPPIEGGAQVRLQKNGRPDHMSPARALNDAERLDWVRLARTPNIGPVTFFQLIRKFKSAGAALDGLPELTRKSRRGRELVPPDVSDIKHELDRTRKYGAHIIASCEPAYPPLLKALDPPPPVLTALGKLDLAANPTVAIVGARNASAAGRKLARDMASALGGAGYATVSGLALGIDGEAHAASLGTGTIAVLGGAVDHVYPPQHDRLYAEIAAQGLIVSESPFGYRATAKDFPRRNRIITGLSRGVVVVEAAERSGSLISARMGAEQGRDVMAVPGSPLDPRSAGTNHLIRQGATLVRHADDVLEVLESLSFSGVSAPRELFEGSPEHDLPTDLIERIQQALSPHPMPLDEIARAAGATPAQCAAALMELEIAGEAITLPGGLASRAV</sequence>
<protein>
    <submittedName>
        <fullName evidence="4">Rossmann fold nucleotide-binding protein Smf possibly involved in DNA uptake</fullName>
    </submittedName>
</protein>
<evidence type="ECO:0000313" key="4">
    <source>
        <dbReference type="EMBL" id="CUS57780.1"/>
    </source>
</evidence>